<keyword evidence="3" id="KW-1185">Reference proteome</keyword>
<reference evidence="2 3" key="1">
    <citation type="journal article" date="2016" name="Nat. Commun.">
        <title>Extremotolerant tardigrade genome and improved radiotolerance of human cultured cells by tardigrade-unique protein.</title>
        <authorList>
            <person name="Hashimoto T."/>
            <person name="Horikawa D.D."/>
            <person name="Saito Y."/>
            <person name="Kuwahara H."/>
            <person name="Kozuka-Hata H."/>
            <person name="Shin-I T."/>
            <person name="Minakuchi Y."/>
            <person name="Ohishi K."/>
            <person name="Motoyama A."/>
            <person name="Aizu T."/>
            <person name="Enomoto A."/>
            <person name="Kondo K."/>
            <person name="Tanaka S."/>
            <person name="Hara Y."/>
            <person name="Koshikawa S."/>
            <person name="Sagara H."/>
            <person name="Miura T."/>
            <person name="Yokobori S."/>
            <person name="Miyagawa K."/>
            <person name="Suzuki Y."/>
            <person name="Kubo T."/>
            <person name="Oyama M."/>
            <person name="Kohara Y."/>
            <person name="Fujiyama A."/>
            <person name="Arakawa K."/>
            <person name="Katayama T."/>
            <person name="Toyoda A."/>
            <person name="Kunieda T."/>
        </authorList>
    </citation>
    <scope>NUCLEOTIDE SEQUENCE [LARGE SCALE GENOMIC DNA]</scope>
    <source>
        <strain evidence="2 3">YOKOZUNA-1</strain>
    </source>
</reference>
<evidence type="ECO:0000313" key="2">
    <source>
        <dbReference type="EMBL" id="GAV06004.1"/>
    </source>
</evidence>
<comment type="caution">
    <text evidence="2">The sequence shown here is derived from an EMBL/GenBank/DDBJ whole genome shotgun (WGS) entry which is preliminary data.</text>
</comment>
<sequence length="89" mass="9940">MLIQYLTQYARSSFLESSDAESDIGEQEKGGSRKRERKSKLLAKAGDKGQMARENKILKLEADGRFVKLPKTGKCILSLDDSSDDDNKT</sequence>
<evidence type="ECO:0000313" key="3">
    <source>
        <dbReference type="Proteomes" id="UP000186922"/>
    </source>
</evidence>
<protein>
    <submittedName>
        <fullName evidence="2">Uncharacterized protein</fullName>
    </submittedName>
</protein>
<dbReference type="EMBL" id="BDGG01000013">
    <property type="protein sequence ID" value="GAV06004.1"/>
    <property type="molecule type" value="Genomic_DNA"/>
</dbReference>
<accession>A0A1D1W3N3</accession>
<dbReference type="Proteomes" id="UP000186922">
    <property type="component" value="Unassembled WGS sequence"/>
</dbReference>
<feature type="region of interest" description="Disordered" evidence="1">
    <location>
        <begin position="15"/>
        <end position="50"/>
    </location>
</feature>
<evidence type="ECO:0000256" key="1">
    <source>
        <dbReference type="SAM" id="MobiDB-lite"/>
    </source>
</evidence>
<gene>
    <name evidence="2" type="primary">RvY_16047-1</name>
    <name evidence="2" type="synonym">RvY_16047.1</name>
    <name evidence="2" type="ORF">RvY_16047</name>
</gene>
<proteinExistence type="predicted"/>
<dbReference type="AlphaFoldDB" id="A0A1D1W3N3"/>
<organism evidence="2 3">
    <name type="scientific">Ramazzottius varieornatus</name>
    <name type="common">Water bear</name>
    <name type="synonym">Tardigrade</name>
    <dbReference type="NCBI Taxonomy" id="947166"/>
    <lineage>
        <taxon>Eukaryota</taxon>
        <taxon>Metazoa</taxon>
        <taxon>Ecdysozoa</taxon>
        <taxon>Tardigrada</taxon>
        <taxon>Eutardigrada</taxon>
        <taxon>Parachela</taxon>
        <taxon>Hypsibioidea</taxon>
        <taxon>Ramazzottiidae</taxon>
        <taxon>Ramazzottius</taxon>
    </lineage>
</organism>
<name>A0A1D1W3N3_RAMVA</name>